<dbReference type="EnsemblBacteria" id="ABD41582">
    <property type="protein sequence ID" value="ABD41582"/>
    <property type="gene ID" value="Mhun_1865"/>
</dbReference>
<sequence>MHLIHLTVSPKTSFDIPLSDGYQLYSALLSFINEKNPSTSLKIHNSPLPSLSTTGLMGKFEKSFHKGHKRILEGEVYHWRIGVTDPEDEDLFTHIITPFLLDRKELSLHEGELCICSVETQYQSFQDIIQKVKECQRPAVKMDFITPTCIQYRNSRVTEMFPNRIAVFFSILSKYNQVCPEELRLSLNRDDFGRYLLESPHPQTYRTHSVLTNTIYDTKKQHHRPIFKQGFTGTCHYSFTSDAPAAIRNASLILAYFAEYCGVGSSVSRGCGQVIVSVVEESYEN</sequence>
<dbReference type="EMBL" id="CP000254">
    <property type="protein sequence ID" value="ABD41582.1"/>
    <property type="molecule type" value="Genomic_DNA"/>
</dbReference>
<protein>
    <submittedName>
        <fullName evidence="2">CRISPR-associated protein, Cas6 family</fullName>
    </submittedName>
</protein>
<dbReference type="OrthoDB" id="116088at2157"/>
<evidence type="ECO:0000313" key="3">
    <source>
        <dbReference type="Proteomes" id="UP000001941"/>
    </source>
</evidence>
<dbReference type="KEGG" id="mhu:Mhun_1865"/>
<dbReference type="Gene3D" id="3.30.70.1890">
    <property type="match status" value="1"/>
</dbReference>
<dbReference type="Proteomes" id="UP000001941">
    <property type="component" value="Chromosome"/>
</dbReference>
<dbReference type="GeneID" id="3922659"/>
<feature type="domain" description="CRISPR-associated protein Cas6 C-terminal" evidence="1">
    <location>
        <begin position="142"/>
        <end position="274"/>
    </location>
</feature>
<evidence type="ECO:0000313" key="2">
    <source>
        <dbReference type="EMBL" id="ABD41582.1"/>
    </source>
</evidence>
<keyword evidence="3" id="KW-1185">Reference proteome</keyword>
<proteinExistence type="predicted"/>
<dbReference type="InterPro" id="IPR019267">
    <property type="entry name" value="CRISPR-assoc_Cas6_C"/>
</dbReference>
<dbReference type="Pfam" id="PF10040">
    <property type="entry name" value="CRISPR_Cas6"/>
    <property type="match status" value="1"/>
</dbReference>
<dbReference type="CDD" id="cd21141">
    <property type="entry name" value="Cas6_III-like"/>
    <property type="match status" value="1"/>
</dbReference>
<reference evidence="3" key="1">
    <citation type="journal article" date="2016" name="Stand. Genomic Sci.">
        <title>Complete genome sequence of Methanospirillum hungatei type strain JF1.</title>
        <authorList>
            <person name="Gunsalus R.P."/>
            <person name="Cook L.E."/>
            <person name="Crable B."/>
            <person name="Rohlin L."/>
            <person name="McDonald E."/>
            <person name="Mouttaki H."/>
            <person name="Sieber J.R."/>
            <person name="Poweleit N."/>
            <person name="Zhou H."/>
            <person name="Lapidus A.L."/>
            <person name="Daligault H.E."/>
            <person name="Land M."/>
            <person name="Gilna P."/>
            <person name="Ivanova N."/>
            <person name="Kyrpides N."/>
            <person name="Culley D.E."/>
            <person name="McInerney M.J."/>
        </authorList>
    </citation>
    <scope>NUCLEOTIDE SEQUENCE [LARGE SCALE GENOMIC DNA]</scope>
    <source>
        <strain evidence="3">ATCC 27890 / DSM 864 / NBRC 100397 / JF-1</strain>
    </source>
</reference>
<evidence type="ECO:0000259" key="1">
    <source>
        <dbReference type="Pfam" id="PF10040"/>
    </source>
</evidence>
<dbReference type="AlphaFoldDB" id="Q2FM73"/>
<dbReference type="HOGENOM" id="CLU_975260_0_0_2"/>
<dbReference type="STRING" id="323259.Mhun_1865"/>
<name>Q2FM73_METHJ</name>
<organism evidence="2 3">
    <name type="scientific">Methanospirillum hungatei JF-1 (strain ATCC 27890 / DSM 864 / NBRC 100397 / JF-1)</name>
    <dbReference type="NCBI Taxonomy" id="323259"/>
    <lineage>
        <taxon>Archaea</taxon>
        <taxon>Methanobacteriati</taxon>
        <taxon>Methanobacteriota</taxon>
        <taxon>Stenosarchaea group</taxon>
        <taxon>Methanomicrobia</taxon>
        <taxon>Methanomicrobiales</taxon>
        <taxon>Methanospirillaceae</taxon>
        <taxon>Methanospirillum</taxon>
    </lineage>
</organism>
<dbReference type="Gene3D" id="3.30.70.1900">
    <property type="match status" value="1"/>
</dbReference>
<dbReference type="InterPro" id="IPR045747">
    <property type="entry name" value="CRISPR-assoc_prot_Cas6_N_sf"/>
</dbReference>
<dbReference type="RefSeq" id="WP_011448846.1">
    <property type="nucleotide sequence ID" value="NC_007796.1"/>
</dbReference>
<accession>Q2FM73</accession>
<dbReference type="InParanoid" id="Q2FM73"/>
<gene>
    <name evidence="2" type="ordered locus">Mhun_1865</name>
</gene>
<dbReference type="eggNOG" id="arCOG05135">
    <property type="taxonomic scope" value="Archaea"/>
</dbReference>